<feature type="domain" description="HTH araC/xylS-type" evidence="1">
    <location>
        <begin position="118"/>
        <end position="209"/>
    </location>
</feature>
<reference evidence="3" key="1">
    <citation type="submission" date="2016-06" db="EMBL/GenBank/DDBJ databases">
        <authorList>
            <person name="Rodrigo-Torres L."/>
            <person name="Arahal R.D."/>
            <person name="Lucena T."/>
        </authorList>
    </citation>
    <scope>NUCLEOTIDE SEQUENCE [LARGE SCALE GENOMIC DNA]</scope>
    <source>
        <strain evidence="3">CECT8203</strain>
    </source>
</reference>
<proteinExistence type="predicted"/>
<dbReference type="EMBL" id="OANU01000080">
    <property type="protein sequence ID" value="SNX49902.1"/>
    <property type="molecule type" value="Genomic_DNA"/>
</dbReference>
<evidence type="ECO:0000259" key="1">
    <source>
        <dbReference type="PROSITE" id="PS01124"/>
    </source>
</evidence>
<keyword evidence="3" id="KW-1185">Reference proteome</keyword>
<dbReference type="InterPro" id="IPR018060">
    <property type="entry name" value="HTH_AraC"/>
</dbReference>
<dbReference type="Gene3D" id="1.10.10.60">
    <property type="entry name" value="Homeodomain-like"/>
    <property type="match status" value="1"/>
</dbReference>
<accession>A0A240EMJ3</accession>
<dbReference type="Proteomes" id="UP000219336">
    <property type="component" value="Unassembled WGS sequence"/>
</dbReference>
<organism evidence="2 3">
    <name type="scientific">Vibrio thalassae</name>
    <dbReference type="NCBI Taxonomy" id="1243014"/>
    <lineage>
        <taxon>Bacteria</taxon>
        <taxon>Pseudomonadati</taxon>
        <taxon>Pseudomonadota</taxon>
        <taxon>Gammaproteobacteria</taxon>
        <taxon>Vibrionales</taxon>
        <taxon>Vibrionaceae</taxon>
        <taxon>Vibrio</taxon>
    </lineage>
</organism>
<dbReference type="GO" id="GO:0043565">
    <property type="term" value="F:sequence-specific DNA binding"/>
    <property type="evidence" value="ECO:0007669"/>
    <property type="project" value="InterPro"/>
</dbReference>
<protein>
    <submittedName>
        <fullName evidence="2">Helix-turn-helix domain protein</fullName>
    </submittedName>
</protein>
<name>A0A240EMJ3_9VIBR</name>
<evidence type="ECO:0000313" key="3">
    <source>
        <dbReference type="Proteomes" id="UP000219336"/>
    </source>
</evidence>
<dbReference type="Pfam" id="PF12833">
    <property type="entry name" value="HTH_18"/>
    <property type="match status" value="1"/>
</dbReference>
<dbReference type="PANTHER" id="PTHR11019:SF199">
    <property type="entry name" value="HTH-TYPE TRANSCRIPTIONAL REGULATOR NIMR"/>
    <property type="match status" value="1"/>
</dbReference>
<dbReference type="GO" id="GO:0003700">
    <property type="term" value="F:DNA-binding transcription factor activity"/>
    <property type="evidence" value="ECO:0007669"/>
    <property type="project" value="InterPro"/>
</dbReference>
<evidence type="ECO:0000313" key="2">
    <source>
        <dbReference type="EMBL" id="SNX49902.1"/>
    </source>
</evidence>
<dbReference type="PROSITE" id="PS01124">
    <property type="entry name" value="HTH_ARAC_FAMILY_2"/>
    <property type="match status" value="1"/>
</dbReference>
<gene>
    <name evidence="2" type="ORF">VTH8203_03550</name>
</gene>
<dbReference type="SMART" id="SM00342">
    <property type="entry name" value="HTH_ARAC"/>
    <property type="match status" value="1"/>
</dbReference>
<dbReference type="PANTHER" id="PTHR11019">
    <property type="entry name" value="HTH-TYPE TRANSCRIPTIONAL REGULATOR NIMR"/>
    <property type="match status" value="1"/>
</dbReference>
<sequence>MVTRTLCTSIKGVKSFQPINIACSLCPTLWFTSLQMSPHRAECLKESQISLLKVPSHSTIKDITVLTVTPLVTQLFSVLKKAVFEPTLVSQYVDVLVDQCSYCEPSNQPLVAQGVIERRMLLIIEALSGKPNIKMSISELSKQTGASVRTLNRLFLTHFQASFKDIRNKVVMDMERAEQMIKQGTSATTVAYELKYSSLSSFSTAYSQHQKNKT</sequence>
<dbReference type="AlphaFoldDB" id="A0A240EMJ3"/>